<dbReference type="Pfam" id="PF00512">
    <property type="entry name" value="HisKA"/>
    <property type="match status" value="1"/>
</dbReference>
<keyword evidence="17" id="KW-1185">Reference proteome</keyword>
<evidence type="ECO:0008006" key="18">
    <source>
        <dbReference type="Google" id="ProtNLM"/>
    </source>
</evidence>
<evidence type="ECO:0000256" key="12">
    <source>
        <dbReference type="SAM" id="MobiDB-lite"/>
    </source>
</evidence>
<evidence type="ECO:0000256" key="9">
    <source>
        <dbReference type="ARBA" id="ARBA00023012"/>
    </source>
</evidence>
<dbReference type="Gene3D" id="3.40.50.2300">
    <property type="match status" value="1"/>
</dbReference>
<dbReference type="PANTHER" id="PTHR43065:SF10">
    <property type="entry name" value="PEROXIDE STRESS-ACTIVATED HISTIDINE KINASE MAK3"/>
    <property type="match status" value="1"/>
</dbReference>
<keyword evidence="7" id="KW-0067">ATP-binding</keyword>
<evidence type="ECO:0000256" key="1">
    <source>
        <dbReference type="ARBA" id="ARBA00022543"/>
    </source>
</evidence>
<dbReference type="Proteomes" id="UP000053647">
    <property type="component" value="Unassembled WGS sequence"/>
</dbReference>
<evidence type="ECO:0000256" key="3">
    <source>
        <dbReference type="ARBA" id="ARBA00022606"/>
    </source>
</evidence>
<dbReference type="InterPro" id="IPR003018">
    <property type="entry name" value="GAF"/>
</dbReference>
<dbReference type="InterPro" id="IPR016132">
    <property type="entry name" value="Phyto_chromo_attachment"/>
</dbReference>
<feature type="domain" description="Phytochrome chromophore attachment site" evidence="13">
    <location>
        <begin position="332"/>
        <end position="494"/>
    </location>
</feature>
<keyword evidence="4" id="KW-0808">Transferase</keyword>
<dbReference type="Gene3D" id="3.30.450.270">
    <property type="match status" value="1"/>
</dbReference>
<dbReference type="OrthoDB" id="2015534at2759"/>
<keyword evidence="10" id="KW-0675">Receptor</keyword>
<dbReference type="Gene3D" id="3.30.565.10">
    <property type="entry name" value="Histidine kinase-like ATPase, C-terminal domain"/>
    <property type="match status" value="1"/>
</dbReference>
<evidence type="ECO:0000256" key="4">
    <source>
        <dbReference type="ARBA" id="ARBA00022679"/>
    </source>
</evidence>
<feature type="compositionally biased region" description="Low complexity" evidence="12">
    <location>
        <begin position="183"/>
        <end position="200"/>
    </location>
</feature>
<dbReference type="InterPro" id="IPR013515">
    <property type="entry name" value="Phytochrome_cen-reg"/>
</dbReference>
<dbReference type="SUPFAM" id="SSF55874">
    <property type="entry name" value="ATPase domain of HSP90 chaperone/DNA topoisomerase II/histidine kinase"/>
    <property type="match status" value="1"/>
</dbReference>
<gene>
    <name evidence="16" type="ORF">PAXINDRAFT_176591</name>
</gene>
<dbReference type="InterPro" id="IPR011006">
    <property type="entry name" value="CheY-like_superfamily"/>
</dbReference>
<dbReference type="PROSITE" id="PS50046">
    <property type="entry name" value="PHYTOCHROME_2"/>
    <property type="match status" value="1"/>
</dbReference>
<evidence type="ECO:0000256" key="10">
    <source>
        <dbReference type="ARBA" id="ARBA00023170"/>
    </source>
</evidence>
<dbReference type="CDD" id="cd17546">
    <property type="entry name" value="REC_hyHK_CKI1_RcsC-like"/>
    <property type="match status" value="1"/>
</dbReference>
<dbReference type="PROSITE" id="PS50110">
    <property type="entry name" value="RESPONSE_REGULATORY"/>
    <property type="match status" value="1"/>
</dbReference>
<keyword evidence="5" id="KW-0547">Nucleotide-binding</keyword>
<feature type="domain" description="Histidine kinase" evidence="14">
    <location>
        <begin position="703"/>
        <end position="929"/>
    </location>
</feature>
<organism evidence="16 17">
    <name type="scientific">Paxillus involutus ATCC 200175</name>
    <dbReference type="NCBI Taxonomy" id="664439"/>
    <lineage>
        <taxon>Eukaryota</taxon>
        <taxon>Fungi</taxon>
        <taxon>Dikarya</taxon>
        <taxon>Basidiomycota</taxon>
        <taxon>Agaricomycotina</taxon>
        <taxon>Agaricomycetes</taxon>
        <taxon>Agaricomycetidae</taxon>
        <taxon>Boletales</taxon>
        <taxon>Paxilineae</taxon>
        <taxon>Paxillaceae</taxon>
        <taxon>Paxillus</taxon>
    </lineage>
</organism>
<dbReference type="EMBL" id="KN819339">
    <property type="protein sequence ID" value="KIJ14932.1"/>
    <property type="molecule type" value="Genomic_DNA"/>
</dbReference>
<keyword evidence="1" id="KW-0600">Photoreceptor protein</keyword>
<dbReference type="SMART" id="SM00387">
    <property type="entry name" value="HATPase_c"/>
    <property type="match status" value="1"/>
</dbReference>
<dbReference type="SMART" id="SM00448">
    <property type="entry name" value="REC"/>
    <property type="match status" value="1"/>
</dbReference>
<keyword evidence="8" id="KW-0157">Chromophore</keyword>
<keyword evidence="9" id="KW-0902">Two-component regulatory system</keyword>
<evidence type="ECO:0000259" key="15">
    <source>
        <dbReference type="PROSITE" id="PS50110"/>
    </source>
</evidence>
<protein>
    <recommendedName>
        <fullName evidence="18">Phytochrome</fullName>
    </recommendedName>
</protein>
<feature type="domain" description="Response regulatory" evidence="15">
    <location>
        <begin position="1051"/>
        <end position="1184"/>
    </location>
</feature>
<dbReference type="Pfam" id="PF02518">
    <property type="entry name" value="HATPase_c"/>
    <property type="match status" value="1"/>
</dbReference>
<feature type="compositionally biased region" description="Polar residues" evidence="12">
    <location>
        <begin position="201"/>
        <end position="215"/>
    </location>
</feature>
<dbReference type="Gene3D" id="1.10.287.130">
    <property type="match status" value="1"/>
</dbReference>
<dbReference type="InterPro" id="IPR043150">
    <property type="entry name" value="Phytochrome_PHY_sf"/>
</dbReference>
<feature type="compositionally biased region" description="Low complexity" evidence="12">
    <location>
        <begin position="1002"/>
        <end position="1021"/>
    </location>
</feature>
<dbReference type="GO" id="GO:0009584">
    <property type="term" value="P:detection of visible light"/>
    <property type="evidence" value="ECO:0007669"/>
    <property type="project" value="InterPro"/>
</dbReference>
<keyword evidence="3" id="KW-0716">Sensory transduction</keyword>
<dbReference type="GO" id="GO:0005524">
    <property type="term" value="F:ATP binding"/>
    <property type="evidence" value="ECO:0007669"/>
    <property type="project" value="UniProtKB-KW"/>
</dbReference>
<dbReference type="SMART" id="SM00065">
    <property type="entry name" value="GAF"/>
    <property type="match status" value="1"/>
</dbReference>
<sequence>MLCVSDQEQRTTTRYTHVEGEIGHHVVIGRKGVLMRCEDEPIRTPGAVQGFGVLIAVEEDEEAGLLVVRQVSENSPVILGLSPAHLFSLQCFTDTLPEAQADILWDNIQFLNEPQATTEGQENSPHVFLLTGWGEPGSAISGAPENRRSWTCWCAIHRPVESHSSTADSGMVILEFELERDTINPLNSNNPPSPIGSLSSDSLPGNDSTGNSSDTGVLKGRGYGRGRSRTTAVSVVDRSLSAFAPEDEEDDWRPTTEDIIDSTTNYAKPISALERLRRLSTVASKPATDASPGSRPQGRRRKGGGSGPAGVGMMDVFSVIGQINEQLGATTDLETCLKVTVGILKDLTQFHRVMIYQFDEVWNGEVVAEVVDWHQSRDLYKGLHFPAADIPAQARELYAINTVRMLYDRTQTSARIVARNKSDLDVPLNMTHSYLRAMSPIHLKYLENIDVRASLSVSIMVFGSLWGLVSCHSYGDHGMRVSFPVRQMLRLLSHTISRNIERLSYARRLQIRKLINPIPSERCPSGYVVSNADDLLSLFDADYGVLVIGEGAKILGPNCHGQEILVVAEYLRLKQFDTIQVSQAVISDYPDLKLSTGLAVIAGLLHVPLSGRGKDFIALLRKGQPRSVRWAGRLNKGKMGNLEPRKSFKTWSEIVAGRSRAWTEEEVETAGVLSLVYGKFIEVWRQKESAMQTTNLTNILLSNASHEVRTPLNHIINYLEMAMNGSLDAETRENLSRSHIASKNLLFSINDLLDLTRVESNKVSVVEPFDLRSAIEECVRIYRNEAKRRGIEFILDVKDGPQGVLGDITKVKTVVANLTANALKYTTKGSVSVECHIQNEPAGLREPSQTAVEIVVSDTGCGIPNDKLESIFREFEQVESSGGNSVAIPGVGLGLAVVVRIVEQLQGQLRVDSQIGGGSRFSFLIPLEVSRPVLESGGISLSPPLHSRSSSLQLCSRAVSSGGLDLDNLVEALTSNPMGSAARRRSPAGSSAPRIPAPPRESSPSRLIPHGSPKVPSVVPSVTVSLDPPILPTRSDTQTRGGAQAPDPKLRVLIVEDNDINRKVLEKRLQKDGHTVLWSINGQEGLEKIESDRDFDCILMDIMMPILNGFESTERIREVESKTPLGPASIRRPSVELNGRIPIFAVSASLLERQRAELVGRGFDGWILKPIDFARLRVLLKGITDPVQRTPNVYKPGCDWELGGWFQ</sequence>
<evidence type="ECO:0000256" key="5">
    <source>
        <dbReference type="ARBA" id="ARBA00022741"/>
    </source>
</evidence>
<dbReference type="GO" id="GO:0006355">
    <property type="term" value="P:regulation of DNA-templated transcription"/>
    <property type="evidence" value="ECO:0007669"/>
    <property type="project" value="InterPro"/>
</dbReference>
<dbReference type="Pfam" id="PF00072">
    <property type="entry name" value="Response_reg"/>
    <property type="match status" value="1"/>
</dbReference>
<evidence type="ECO:0000256" key="7">
    <source>
        <dbReference type="ARBA" id="ARBA00022840"/>
    </source>
</evidence>
<evidence type="ECO:0000313" key="17">
    <source>
        <dbReference type="Proteomes" id="UP000053647"/>
    </source>
</evidence>
<dbReference type="InterPro" id="IPR005467">
    <property type="entry name" value="His_kinase_dom"/>
</dbReference>
<reference evidence="17" key="2">
    <citation type="submission" date="2015-01" db="EMBL/GenBank/DDBJ databases">
        <title>Evolutionary Origins and Diversification of the Mycorrhizal Mutualists.</title>
        <authorList>
            <consortium name="DOE Joint Genome Institute"/>
            <consortium name="Mycorrhizal Genomics Consortium"/>
            <person name="Kohler A."/>
            <person name="Kuo A."/>
            <person name="Nagy L.G."/>
            <person name="Floudas D."/>
            <person name="Copeland A."/>
            <person name="Barry K.W."/>
            <person name="Cichocki N."/>
            <person name="Veneault-Fourrey C."/>
            <person name="LaButti K."/>
            <person name="Lindquist E.A."/>
            <person name="Lipzen A."/>
            <person name="Lundell T."/>
            <person name="Morin E."/>
            <person name="Murat C."/>
            <person name="Riley R."/>
            <person name="Ohm R."/>
            <person name="Sun H."/>
            <person name="Tunlid A."/>
            <person name="Henrissat B."/>
            <person name="Grigoriev I.V."/>
            <person name="Hibbett D.S."/>
            <person name="Martin F."/>
        </authorList>
    </citation>
    <scope>NUCLEOTIDE SEQUENCE [LARGE SCALE GENOMIC DNA]</scope>
    <source>
        <strain evidence="17">ATCC 200175</strain>
    </source>
</reference>
<evidence type="ECO:0000256" key="11">
    <source>
        <dbReference type="PROSITE-ProRule" id="PRU00169"/>
    </source>
</evidence>
<evidence type="ECO:0000313" key="16">
    <source>
        <dbReference type="EMBL" id="KIJ14932.1"/>
    </source>
</evidence>
<dbReference type="Pfam" id="PF00360">
    <property type="entry name" value="PHY"/>
    <property type="match status" value="1"/>
</dbReference>
<dbReference type="InterPro" id="IPR003661">
    <property type="entry name" value="HisK_dim/P_dom"/>
</dbReference>
<dbReference type="PROSITE" id="PS50109">
    <property type="entry name" value="HIS_KIN"/>
    <property type="match status" value="1"/>
</dbReference>
<dbReference type="Pfam" id="PF01590">
    <property type="entry name" value="GAF"/>
    <property type="match status" value="1"/>
</dbReference>
<evidence type="ECO:0000256" key="2">
    <source>
        <dbReference type="ARBA" id="ARBA00022553"/>
    </source>
</evidence>
<name>A0A0C9U666_PAXIN</name>
<dbReference type="InterPro" id="IPR003594">
    <property type="entry name" value="HATPase_dom"/>
</dbReference>
<feature type="region of interest" description="Disordered" evidence="12">
    <location>
        <begin position="281"/>
        <end position="309"/>
    </location>
</feature>
<dbReference type="SMART" id="SM00388">
    <property type="entry name" value="HisKA"/>
    <property type="match status" value="1"/>
</dbReference>
<dbReference type="Pfam" id="PF08446">
    <property type="entry name" value="PAS_2"/>
    <property type="match status" value="1"/>
</dbReference>
<feature type="region of interest" description="Disordered" evidence="12">
    <location>
        <begin position="975"/>
        <end position="1021"/>
    </location>
</feature>
<proteinExistence type="predicted"/>
<keyword evidence="6" id="KW-0418">Kinase</keyword>
<dbReference type="InterPro" id="IPR036097">
    <property type="entry name" value="HisK_dim/P_sf"/>
</dbReference>
<feature type="region of interest" description="Disordered" evidence="12">
    <location>
        <begin position="183"/>
        <end position="231"/>
    </location>
</feature>
<dbReference type="HOGENOM" id="CLU_000445_50_4_1"/>
<dbReference type="Gene3D" id="3.30.450.40">
    <property type="match status" value="1"/>
</dbReference>
<dbReference type="PRINTS" id="PR00344">
    <property type="entry name" value="BCTRLSENSOR"/>
</dbReference>
<feature type="modified residue" description="4-aspartylphosphate" evidence="11">
    <location>
        <position position="1101"/>
    </location>
</feature>
<dbReference type="InterPro" id="IPR036890">
    <property type="entry name" value="HATPase_C_sf"/>
</dbReference>
<dbReference type="InterPro" id="IPR029016">
    <property type="entry name" value="GAF-like_dom_sf"/>
</dbReference>
<dbReference type="SUPFAM" id="SSF55781">
    <property type="entry name" value="GAF domain-like"/>
    <property type="match status" value="2"/>
</dbReference>
<dbReference type="PANTHER" id="PTHR43065">
    <property type="entry name" value="SENSOR HISTIDINE KINASE"/>
    <property type="match status" value="1"/>
</dbReference>
<keyword evidence="2 11" id="KW-0597">Phosphoprotein</keyword>
<feature type="region of interest" description="Disordered" evidence="12">
    <location>
        <begin position="1026"/>
        <end position="1045"/>
    </location>
</feature>
<dbReference type="CDD" id="cd00082">
    <property type="entry name" value="HisKA"/>
    <property type="match status" value="1"/>
</dbReference>
<dbReference type="InterPro" id="IPR013654">
    <property type="entry name" value="PAS_2"/>
</dbReference>
<dbReference type="InterPro" id="IPR001789">
    <property type="entry name" value="Sig_transdc_resp-reg_receiver"/>
</dbReference>
<dbReference type="SUPFAM" id="SSF52172">
    <property type="entry name" value="CheY-like"/>
    <property type="match status" value="1"/>
</dbReference>
<dbReference type="Gene3D" id="3.30.450.20">
    <property type="entry name" value="PAS domain"/>
    <property type="match status" value="1"/>
</dbReference>
<dbReference type="SUPFAM" id="SSF55785">
    <property type="entry name" value="PYP-like sensor domain (PAS domain)"/>
    <property type="match status" value="1"/>
</dbReference>
<evidence type="ECO:0000259" key="14">
    <source>
        <dbReference type="PROSITE" id="PS50109"/>
    </source>
</evidence>
<reference evidence="16 17" key="1">
    <citation type="submission" date="2014-06" db="EMBL/GenBank/DDBJ databases">
        <authorList>
            <consortium name="DOE Joint Genome Institute"/>
            <person name="Kuo A."/>
            <person name="Kohler A."/>
            <person name="Nagy L.G."/>
            <person name="Floudas D."/>
            <person name="Copeland A."/>
            <person name="Barry K.W."/>
            <person name="Cichocki N."/>
            <person name="Veneault-Fourrey C."/>
            <person name="LaButti K."/>
            <person name="Lindquist E.A."/>
            <person name="Lipzen A."/>
            <person name="Lundell T."/>
            <person name="Morin E."/>
            <person name="Murat C."/>
            <person name="Sun H."/>
            <person name="Tunlid A."/>
            <person name="Henrissat B."/>
            <person name="Grigoriev I.V."/>
            <person name="Hibbett D.S."/>
            <person name="Martin F."/>
            <person name="Nordberg H.P."/>
            <person name="Cantor M.N."/>
            <person name="Hua S.X."/>
        </authorList>
    </citation>
    <scope>NUCLEOTIDE SEQUENCE [LARGE SCALE GENOMIC DNA]</scope>
    <source>
        <strain evidence="16 17">ATCC 200175</strain>
    </source>
</reference>
<dbReference type="GO" id="GO:0009881">
    <property type="term" value="F:photoreceptor activity"/>
    <property type="evidence" value="ECO:0007669"/>
    <property type="project" value="UniProtKB-KW"/>
</dbReference>
<dbReference type="SUPFAM" id="SSF47384">
    <property type="entry name" value="Homodimeric domain of signal transducing histidine kinase"/>
    <property type="match status" value="1"/>
</dbReference>
<evidence type="ECO:0000259" key="13">
    <source>
        <dbReference type="PROSITE" id="PS50046"/>
    </source>
</evidence>
<evidence type="ECO:0000256" key="8">
    <source>
        <dbReference type="ARBA" id="ARBA00022991"/>
    </source>
</evidence>
<dbReference type="GO" id="GO:0000155">
    <property type="term" value="F:phosphorelay sensor kinase activity"/>
    <property type="evidence" value="ECO:0007669"/>
    <property type="project" value="InterPro"/>
</dbReference>
<dbReference type="AlphaFoldDB" id="A0A0C9U666"/>
<dbReference type="InterPro" id="IPR004358">
    <property type="entry name" value="Sig_transdc_His_kin-like_C"/>
</dbReference>
<accession>A0A0C9U666</accession>
<dbReference type="InterPro" id="IPR035965">
    <property type="entry name" value="PAS-like_dom_sf"/>
</dbReference>
<evidence type="ECO:0000256" key="6">
    <source>
        <dbReference type="ARBA" id="ARBA00022777"/>
    </source>
</evidence>